<keyword evidence="3" id="KW-1185">Reference proteome</keyword>
<dbReference type="Pfam" id="PF09493">
    <property type="entry name" value="DUF2389"/>
    <property type="match status" value="1"/>
</dbReference>
<dbReference type="PANTHER" id="PTHR15852">
    <property type="entry name" value="PLASTID TRANSCRIPTIONALLY ACTIVE PROTEIN"/>
    <property type="match status" value="1"/>
</dbReference>
<sequence length="249" mass="25838">MRPRCSPLTAAAALPVPCSCAARRARCARPAAAVAGPGSGGGASSGESNLEAAFPGGGAPAAAAGAAAGPPGWAAAPAKQQQPQPQQAQQEQQQRPPPARTRNPASCPPCEGTGRVACKECDGSGRLMRGGYQKRNRVDLSRVLDSKWTAMETTLGWRHFRVLQVRKASPRATFLLLQASCDASAQIWVNAQNLRDRQRWAAGWLQMSEILGQAEGAVGSGQVCRSCSGLGVKVCAACEGTGQVRVVVL</sequence>
<feature type="region of interest" description="Disordered" evidence="1">
    <location>
        <begin position="31"/>
        <end position="109"/>
    </location>
</feature>
<dbReference type="Proteomes" id="UP000247498">
    <property type="component" value="Unassembled WGS sequence"/>
</dbReference>
<dbReference type="NCBIfam" id="TIGR02450">
    <property type="entry name" value="TIGR02450 family Trp-rich protein"/>
    <property type="match status" value="1"/>
</dbReference>
<reference evidence="2 3" key="1">
    <citation type="journal article" date="2018" name="Sci. Rep.">
        <title>Raphidocelis subcapitata (=Pseudokirchneriella subcapitata) provides an insight into genome evolution and environmental adaptations in the Sphaeropleales.</title>
        <authorList>
            <person name="Suzuki S."/>
            <person name="Yamaguchi H."/>
            <person name="Nakajima N."/>
            <person name="Kawachi M."/>
        </authorList>
    </citation>
    <scope>NUCLEOTIDE SEQUENCE [LARGE SCALE GENOMIC DNA]</scope>
    <source>
        <strain evidence="2 3">NIES-35</strain>
    </source>
</reference>
<gene>
    <name evidence="2" type="ORF">Rsub_09679</name>
</gene>
<organism evidence="2 3">
    <name type="scientific">Raphidocelis subcapitata</name>
    <dbReference type="NCBI Taxonomy" id="307507"/>
    <lineage>
        <taxon>Eukaryota</taxon>
        <taxon>Viridiplantae</taxon>
        <taxon>Chlorophyta</taxon>
        <taxon>core chlorophytes</taxon>
        <taxon>Chlorophyceae</taxon>
        <taxon>CS clade</taxon>
        <taxon>Sphaeropleales</taxon>
        <taxon>Selenastraceae</taxon>
        <taxon>Raphidocelis</taxon>
    </lineage>
</organism>
<feature type="compositionally biased region" description="Low complexity" evidence="1">
    <location>
        <begin position="60"/>
        <end position="94"/>
    </location>
</feature>
<dbReference type="OrthoDB" id="2946at2759"/>
<dbReference type="EMBL" id="BDRX01000087">
    <property type="protein sequence ID" value="GBF96823.1"/>
    <property type="molecule type" value="Genomic_DNA"/>
</dbReference>
<dbReference type="PANTHER" id="PTHR15852:SF54">
    <property type="entry name" value="PROTEIN SSUH2 HOMOLOG"/>
    <property type="match status" value="1"/>
</dbReference>
<accession>A0A2V0PFZ8</accession>
<evidence type="ECO:0000313" key="2">
    <source>
        <dbReference type="EMBL" id="GBF96823.1"/>
    </source>
</evidence>
<evidence type="ECO:0000313" key="3">
    <source>
        <dbReference type="Proteomes" id="UP000247498"/>
    </source>
</evidence>
<dbReference type="InterPro" id="IPR012663">
    <property type="entry name" value="CHP02450_Tryp"/>
</dbReference>
<evidence type="ECO:0000256" key="1">
    <source>
        <dbReference type="SAM" id="MobiDB-lite"/>
    </source>
</evidence>
<protein>
    <submittedName>
        <fullName evidence="2">Uncharacterized protein</fullName>
    </submittedName>
</protein>
<dbReference type="AlphaFoldDB" id="A0A2V0PFZ8"/>
<dbReference type="STRING" id="307507.A0A2V0PFZ8"/>
<proteinExistence type="predicted"/>
<dbReference type="InParanoid" id="A0A2V0PFZ8"/>
<comment type="caution">
    <text evidence="2">The sequence shown here is derived from an EMBL/GenBank/DDBJ whole genome shotgun (WGS) entry which is preliminary data.</text>
</comment>
<name>A0A2V0PFZ8_9CHLO</name>